<dbReference type="PANTHER" id="PTHR34654">
    <property type="entry name" value="UPF0109 PROTEIN SCO5592"/>
    <property type="match status" value="1"/>
</dbReference>
<dbReference type="Proteomes" id="UP001349994">
    <property type="component" value="Unassembled WGS sequence"/>
</dbReference>
<dbReference type="HAMAP" id="MF_00088">
    <property type="entry name" value="KhpA"/>
    <property type="match status" value="1"/>
</dbReference>
<name>A0ABU6IJQ2_9ACTN</name>
<protein>
    <recommendedName>
        <fullName evidence="3">RNA-binding protein KhpA</fullName>
    </recommendedName>
    <alternativeName>
        <fullName evidence="3">KH-domain protein A</fullName>
    </alternativeName>
</protein>
<dbReference type="RefSeq" id="WP_338211161.1">
    <property type="nucleotide sequence ID" value="NZ_JAYMFF010000019.1"/>
</dbReference>
<comment type="caution">
    <text evidence="4">The sequence shown here is derived from an EMBL/GenBank/DDBJ whole genome shotgun (WGS) entry which is preliminary data.</text>
</comment>
<dbReference type="Pfam" id="PF13083">
    <property type="entry name" value="KH_KhpA-B"/>
    <property type="match status" value="1"/>
</dbReference>
<evidence type="ECO:0000256" key="1">
    <source>
        <dbReference type="ARBA" id="ARBA00022490"/>
    </source>
</evidence>
<evidence type="ECO:0000313" key="4">
    <source>
        <dbReference type="EMBL" id="MEC4176699.1"/>
    </source>
</evidence>
<dbReference type="EMBL" id="JAYMFF010000019">
    <property type="protein sequence ID" value="MEC4176699.1"/>
    <property type="molecule type" value="Genomic_DNA"/>
</dbReference>
<dbReference type="SUPFAM" id="SSF54814">
    <property type="entry name" value="Prokaryotic type KH domain (KH-domain type II)"/>
    <property type="match status" value="1"/>
</dbReference>
<keyword evidence="1 3" id="KW-0963">Cytoplasm</keyword>
<comment type="function">
    <text evidence="3">A probable RNA-binding protein.</text>
</comment>
<evidence type="ECO:0000256" key="3">
    <source>
        <dbReference type="HAMAP-Rule" id="MF_00088"/>
    </source>
</evidence>
<organism evidence="4 5">
    <name type="scientific">Adlercreutzia wanghongyangiae</name>
    <dbReference type="NCBI Taxonomy" id="3111451"/>
    <lineage>
        <taxon>Bacteria</taxon>
        <taxon>Bacillati</taxon>
        <taxon>Actinomycetota</taxon>
        <taxon>Coriobacteriia</taxon>
        <taxon>Eggerthellales</taxon>
        <taxon>Eggerthellaceae</taxon>
        <taxon>Adlercreutzia</taxon>
    </lineage>
</organism>
<dbReference type="InterPro" id="IPR020627">
    <property type="entry name" value="KhpA"/>
</dbReference>
<evidence type="ECO:0000256" key="2">
    <source>
        <dbReference type="ARBA" id="ARBA00022884"/>
    </source>
</evidence>
<dbReference type="Gene3D" id="3.30.300.20">
    <property type="match status" value="1"/>
</dbReference>
<proteinExistence type="inferred from homology"/>
<dbReference type="PROSITE" id="PS50084">
    <property type="entry name" value="KH_TYPE_1"/>
    <property type="match status" value="1"/>
</dbReference>
<sequence>MADLTEDLAGLVDSIVRPLVDEPDALEVTAVEAEDGAVVVEIRVAADDAGKVIGRQGRVIKAIRTLARAAASRSGKLVDVELID</sequence>
<comment type="subcellular location">
    <subcellularLocation>
        <location evidence="3">Cytoplasm</location>
    </subcellularLocation>
</comment>
<evidence type="ECO:0000313" key="5">
    <source>
        <dbReference type="Proteomes" id="UP001349994"/>
    </source>
</evidence>
<accession>A0ABU6IJQ2</accession>
<dbReference type="CDD" id="cd22533">
    <property type="entry name" value="KH-II_YlqC-like"/>
    <property type="match status" value="1"/>
</dbReference>
<reference evidence="4 5" key="1">
    <citation type="submission" date="2024-01" db="EMBL/GenBank/DDBJ databases">
        <title>novel species in genus Adlercreutzia.</title>
        <authorList>
            <person name="Liu X."/>
        </authorList>
    </citation>
    <scope>NUCLEOTIDE SEQUENCE [LARGE SCALE GENOMIC DNA]</scope>
    <source>
        <strain evidence="4 5">R7</strain>
    </source>
</reference>
<dbReference type="InterPro" id="IPR009019">
    <property type="entry name" value="KH_sf_prok-type"/>
</dbReference>
<dbReference type="InterPro" id="IPR015946">
    <property type="entry name" value="KH_dom-like_a/b"/>
</dbReference>
<gene>
    <name evidence="3" type="primary">khpA</name>
    <name evidence="4" type="ORF">VIN30_09600</name>
</gene>
<keyword evidence="2 3" id="KW-0694">RNA-binding</keyword>
<dbReference type="PANTHER" id="PTHR34654:SF1">
    <property type="entry name" value="RNA-BINDING PROTEIN KHPA"/>
    <property type="match status" value="1"/>
</dbReference>
<comment type="similarity">
    <text evidence="3">Belongs to the KhpA RNA-binding protein family.</text>
</comment>
<keyword evidence="5" id="KW-1185">Reference proteome</keyword>